<dbReference type="AlphaFoldDB" id="A0A8S3FJJ5"/>
<dbReference type="Gene3D" id="2.30.29.30">
    <property type="entry name" value="Pleckstrin-homology domain (PH domain)/Phosphotyrosine-binding domain (PTB)"/>
    <property type="match status" value="1"/>
</dbReference>
<dbReference type="Pfam" id="PF00169">
    <property type="entry name" value="PH"/>
    <property type="match status" value="1"/>
</dbReference>
<dbReference type="InterPro" id="IPR001849">
    <property type="entry name" value="PH_domain"/>
</dbReference>
<proteinExistence type="predicted"/>
<dbReference type="SMART" id="SM00233">
    <property type="entry name" value="PH"/>
    <property type="match status" value="1"/>
</dbReference>
<evidence type="ECO:0000313" key="2">
    <source>
        <dbReference type="EMBL" id="CAF5123068.1"/>
    </source>
</evidence>
<dbReference type="Proteomes" id="UP000681967">
    <property type="component" value="Unassembled WGS sequence"/>
</dbReference>
<organism evidence="2 3">
    <name type="scientific">Rotaria magnacalcarata</name>
    <dbReference type="NCBI Taxonomy" id="392030"/>
    <lineage>
        <taxon>Eukaryota</taxon>
        <taxon>Metazoa</taxon>
        <taxon>Spiralia</taxon>
        <taxon>Gnathifera</taxon>
        <taxon>Rotifera</taxon>
        <taxon>Eurotatoria</taxon>
        <taxon>Bdelloidea</taxon>
        <taxon>Philodinida</taxon>
        <taxon>Philodinidae</taxon>
        <taxon>Rotaria</taxon>
    </lineage>
</organism>
<evidence type="ECO:0000259" key="1">
    <source>
        <dbReference type="PROSITE" id="PS50003"/>
    </source>
</evidence>
<comment type="caution">
    <text evidence="2">The sequence shown here is derived from an EMBL/GenBank/DDBJ whole genome shotgun (WGS) entry which is preliminary data.</text>
</comment>
<dbReference type="InterPro" id="IPR011993">
    <property type="entry name" value="PH-like_dom_sf"/>
</dbReference>
<feature type="non-terminal residue" evidence="2">
    <location>
        <position position="103"/>
    </location>
</feature>
<feature type="non-terminal residue" evidence="2">
    <location>
        <position position="1"/>
    </location>
</feature>
<dbReference type="EMBL" id="CAJOBH010245311">
    <property type="protein sequence ID" value="CAF5123068.1"/>
    <property type="molecule type" value="Genomic_DNA"/>
</dbReference>
<sequence length="103" mass="12095">VIRKGFLRVHTGVKLFQAKDYFFVLSTDNLSWFTDSDEKDKKYMLPLENLKIRDVEGGFMAKRPQFAIFNIDSKNVFKEHKTLELSVDNTDELDTWKASFLRA</sequence>
<name>A0A8S3FJJ5_9BILA</name>
<feature type="domain" description="PH" evidence="1">
    <location>
        <begin position="1"/>
        <end position="103"/>
    </location>
</feature>
<protein>
    <recommendedName>
        <fullName evidence="1">PH domain-containing protein</fullName>
    </recommendedName>
</protein>
<reference evidence="2" key="1">
    <citation type="submission" date="2021-02" db="EMBL/GenBank/DDBJ databases">
        <authorList>
            <person name="Nowell W R."/>
        </authorList>
    </citation>
    <scope>NUCLEOTIDE SEQUENCE</scope>
</reference>
<dbReference type="PROSITE" id="PS50003">
    <property type="entry name" value="PH_DOMAIN"/>
    <property type="match status" value="1"/>
</dbReference>
<gene>
    <name evidence="2" type="ORF">BYL167_LOCUS67353</name>
</gene>
<dbReference type="SUPFAM" id="SSF50729">
    <property type="entry name" value="PH domain-like"/>
    <property type="match status" value="1"/>
</dbReference>
<evidence type="ECO:0000313" key="3">
    <source>
        <dbReference type="Proteomes" id="UP000681967"/>
    </source>
</evidence>
<accession>A0A8S3FJJ5</accession>